<comment type="caution">
    <text evidence="2">The sequence shown here is derived from an EMBL/GenBank/DDBJ whole genome shotgun (WGS) entry which is preliminary data.</text>
</comment>
<reference evidence="2" key="1">
    <citation type="journal article" date="2020" name="mSystems">
        <title>Genome- and Community-Level Interaction Insights into Carbon Utilization and Element Cycling Functions of Hydrothermarchaeota in Hydrothermal Sediment.</title>
        <authorList>
            <person name="Zhou Z."/>
            <person name="Liu Y."/>
            <person name="Xu W."/>
            <person name="Pan J."/>
            <person name="Luo Z.H."/>
            <person name="Li M."/>
        </authorList>
    </citation>
    <scope>NUCLEOTIDE SEQUENCE [LARGE SCALE GENOMIC DNA]</scope>
    <source>
        <strain evidence="2">SpSt-637</strain>
        <strain evidence="1">SpSt-667</strain>
    </source>
</reference>
<dbReference type="EMBL" id="DTBD01000039">
    <property type="protein sequence ID" value="HGQ64531.1"/>
    <property type="molecule type" value="Genomic_DNA"/>
</dbReference>
<accession>A0A7C4NP49</accession>
<proteinExistence type="predicted"/>
<name>A0A7C4NP49_9CREN</name>
<protein>
    <submittedName>
        <fullName evidence="2">Uncharacterized protein</fullName>
    </submittedName>
</protein>
<sequence>MKIEQLLEMLSEFLKINRHDLFAGIEEMKALGFNTINLVFDLGQDVEYAMLSLRYVVSTDELEPIAIAIQPIHDKARRLILDKVLKLLYSYGGYIYGGQEGIGFLIPVREENLLQVLVEVIPKIIEVLLGYDVKPHIIGYTLDFYQEV</sequence>
<dbReference type="AlphaFoldDB" id="A0A7C4NP49"/>
<evidence type="ECO:0000313" key="1">
    <source>
        <dbReference type="EMBL" id="HGQ35369.1"/>
    </source>
</evidence>
<dbReference type="EMBL" id="DTCK01000010">
    <property type="protein sequence ID" value="HGQ35369.1"/>
    <property type="molecule type" value="Genomic_DNA"/>
</dbReference>
<organism evidence="2">
    <name type="scientific">Ignisphaera aggregans</name>
    <dbReference type="NCBI Taxonomy" id="334771"/>
    <lineage>
        <taxon>Archaea</taxon>
        <taxon>Thermoproteota</taxon>
        <taxon>Thermoprotei</taxon>
        <taxon>Desulfurococcales</taxon>
        <taxon>Desulfurococcaceae</taxon>
        <taxon>Ignisphaera</taxon>
    </lineage>
</organism>
<evidence type="ECO:0000313" key="2">
    <source>
        <dbReference type="EMBL" id="HGQ64531.1"/>
    </source>
</evidence>
<gene>
    <name evidence="2" type="ORF">ENU08_04730</name>
    <name evidence="1" type="ORF">ENU41_01650</name>
</gene>